<evidence type="ECO:0000256" key="1">
    <source>
        <dbReference type="SAM" id="SignalP"/>
    </source>
</evidence>
<dbReference type="PATRIC" id="fig|1365257.3.peg.3778"/>
<reference evidence="2 3" key="1">
    <citation type="submission" date="2013-07" db="EMBL/GenBank/DDBJ databases">
        <title>Comparative Genomic and Metabolomic Analysis of Twelve Strains of Pseudoalteromonas luteoviolacea.</title>
        <authorList>
            <person name="Vynne N.G."/>
            <person name="Mansson M."/>
            <person name="Gram L."/>
        </authorList>
    </citation>
    <scope>NUCLEOTIDE SEQUENCE [LARGE SCALE GENOMIC DNA]</scope>
    <source>
        <strain evidence="2 3">S4060-1</strain>
    </source>
</reference>
<dbReference type="Proteomes" id="UP000076661">
    <property type="component" value="Unassembled WGS sequence"/>
</dbReference>
<evidence type="ECO:0000313" key="2">
    <source>
        <dbReference type="EMBL" id="KZN63369.1"/>
    </source>
</evidence>
<comment type="caution">
    <text evidence="2">The sequence shown here is derived from an EMBL/GenBank/DDBJ whole genome shotgun (WGS) entry which is preliminary data.</text>
</comment>
<sequence length="143" mass="16092">MEKSILATLLLATCFSVSANEYVEISPYFETKIAAKPQQLDPLKSVIRVQFPAVSVISVKDAIEYLLDGTGYEIVSKKYWTKEMSIILSAKIAHTQRDLKDTPLKVTDAIELVLGEPFIVISDPLRRKVSFVLKDEFRGLIDE</sequence>
<dbReference type="RefSeq" id="WP_063382152.1">
    <property type="nucleotide sequence ID" value="NZ_AUXX01000034.1"/>
</dbReference>
<gene>
    <name evidence="2" type="ORF">N478_03710</name>
</gene>
<protein>
    <recommendedName>
        <fullName evidence="4">Secretin/TonB short N-terminal domain-containing protein</fullName>
    </recommendedName>
</protein>
<dbReference type="AlphaFoldDB" id="A0A161YNI8"/>
<feature type="chain" id="PRO_5007830447" description="Secretin/TonB short N-terminal domain-containing protein" evidence="1">
    <location>
        <begin position="20"/>
        <end position="143"/>
    </location>
</feature>
<dbReference type="EMBL" id="AUXX01000034">
    <property type="protein sequence ID" value="KZN63369.1"/>
    <property type="molecule type" value="Genomic_DNA"/>
</dbReference>
<evidence type="ECO:0000313" key="3">
    <source>
        <dbReference type="Proteomes" id="UP000076661"/>
    </source>
</evidence>
<accession>A0A161YNI8</accession>
<keyword evidence="1" id="KW-0732">Signal</keyword>
<feature type="signal peptide" evidence="1">
    <location>
        <begin position="1"/>
        <end position="19"/>
    </location>
</feature>
<organism evidence="2 3">
    <name type="scientific">Pseudoalteromonas luteoviolacea S4060-1</name>
    <dbReference type="NCBI Taxonomy" id="1365257"/>
    <lineage>
        <taxon>Bacteria</taxon>
        <taxon>Pseudomonadati</taxon>
        <taxon>Pseudomonadota</taxon>
        <taxon>Gammaproteobacteria</taxon>
        <taxon>Alteromonadales</taxon>
        <taxon>Pseudoalteromonadaceae</taxon>
        <taxon>Pseudoalteromonas</taxon>
    </lineage>
</organism>
<name>A0A161YNI8_9GAMM</name>
<evidence type="ECO:0008006" key="4">
    <source>
        <dbReference type="Google" id="ProtNLM"/>
    </source>
</evidence>
<proteinExistence type="predicted"/>